<sequence>MLRLFGILITVAAAIAAAVVTWPQFFRLEQTFPFAQIVSLRGVVVIVFGVVFVLGLLLALARPLRAFAGTIAIIALVAGLVNGGILLSRGLGSGTLPEPTDTSIRVMTWNTAGAATDAQLIAQTAVAMRADIVALPETTIETGEAVAIAMREMGSPMWAHHENYGERPGYPDWAANSTTLLISPTLGDYAVVASTSDGATNTSAVPSVVAMPVDGSGPTIVAVHAVAPRQDRMEDWRGDLEWVANQCASDDVIMAGDFNATVDHMARLGVDGGDLGRCTDAAAQTGSGGVGTWSTAWPALLGTPIDHIMATDRWEATGSVVLGSLDASGSDHRPLIVQYDVRDATQPADG</sequence>
<keyword evidence="3" id="KW-0540">Nuclease</keyword>
<keyword evidence="3" id="KW-0255">Endonuclease</keyword>
<keyword evidence="1" id="KW-0472">Membrane</keyword>
<feature type="transmembrane region" description="Helical" evidence="1">
    <location>
        <begin position="34"/>
        <end position="59"/>
    </location>
</feature>
<dbReference type="Proteomes" id="UP000233276">
    <property type="component" value="Chromosome"/>
</dbReference>
<proteinExistence type="predicted"/>
<dbReference type="GO" id="GO:0004527">
    <property type="term" value="F:exonuclease activity"/>
    <property type="evidence" value="ECO:0007669"/>
    <property type="project" value="UniProtKB-KW"/>
</dbReference>
<dbReference type="Pfam" id="PF03372">
    <property type="entry name" value="Exo_endo_phos"/>
    <property type="match status" value="1"/>
</dbReference>
<dbReference type="Gene3D" id="3.60.10.10">
    <property type="entry name" value="Endonuclease/exonuclease/phosphatase"/>
    <property type="match status" value="1"/>
</dbReference>
<organism evidence="3 4">
    <name type="scientific">Microbacterium hominis</name>
    <dbReference type="NCBI Taxonomy" id="162426"/>
    <lineage>
        <taxon>Bacteria</taxon>
        <taxon>Bacillati</taxon>
        <taxon>Actinomycetota</taxon>
        <taxon>Actinomycetes</taxon>
        <taxon>Micrococcales</taxon>
        <taxon>Microbacteriaceae</taxon>
        <taxon>Microbacterium</taxon>
    </lineage>
</organism>
<dbReference type="GO" id="GO:0004519">
    <property type="term" value="F:endonuclease activity"/>
    <property type="evidence" value="ECO:0007669"/>
    <property type="project" value="UniProtKB-KW"/>
</dbReference>
<protein>
    <submittedName>
        <fullName evidence="3">Endonuclease/exonuclease/phosphatase family protein</fullName>
    </submittedName>
</protein>
<feature type="transmembrane region" description="Helical" evidence="1">
    <location>
        <begin position="66"/>
        <end position="87"/>
    </location>
</feature>
<evidence type="ECO:0000259" key="2">
    <source>
        <dbReference type="Pfam" id="PF03372"/>
    </source>
</evidence>
<dbReference type="RefSeq" id="WP_061782243.1">
    <property type="nucleotide sequence ID" value="NZ_CP025299.1"/>
</dbReference>
<name>A0A2K9DLR4_9MICO</name>
<keyword evidence="3" id="KW-0378">Hydrolase</keyword>
<accession>A0A2K9DLR4</accession>
<feature type="domain" description="Endonuclease/exonuclease/phosphatase" evidence="2">
    <location>
        <begin position="107"/>
        <end position="332"/>
    </location>
</feature>
<evidence type="ECO:0000313" key="3">
    <source>
        <dbReference type="EMBL" id="AUG29318.1"/>
    </source>
</evidence>
<reference evidence="3 4" key="1">
    <citation type="submission" date="2017-12" db="EMBL/GenBank/DDBJ databases">
        <title>Isolation and characterization of estrogens degradatiion strain Microbacterium hominis SJTG1.</title>
        <authorList>
            <person name="Xiong W."/>
            <person name="Yin C."/>
            <person name="Zheng D."/>
            <person name="Liang R."/>
        </authorList>
    </citation>
    <scope>NUCLEOTIDE SEQUENCE [LARGE SCALE GENOMIC DNA]</scope>
    <source>
        <strain evidence="3 4">SJTG1</strain>
    </source>
</reference>
<keyword evidence="1" id="KW-0812">Transmembrane</keyword>
<dbReference type="SUPFAM" id="SSF56219">
    <property type="entry name" value="DNase I-like"/>
    <property type="match status" value="1"/>
</dbReference>
<evidence type="ECO:0000256" key="1">
    <source>
        <dbReference type="SAM" id="Phobius"/>
    </source>
</evidence>
<dbReference type="EMBL" id="CP025299">
    <property type="protein sequence ID" value="AUG29318.1"/>
    <property type="molecule type" value="Genomic_DNA"/>
</dbReference>
<dbReference type="InterPro" id="IPR005135">
    <property type="entry name" value="Endo/exonuclease/phosphatase"/>
</dbReference>
<dbReference type="InterPro" id="IPR036691">
    <property type="entry name" value="Endo/exonu/phosph_ase_sf"/>
</dbReference>
<dbReference type="AlphaFoldDB" id="A0A2K9DLR4"/>
<keyword evidence="3" id="KW-0269">Exonuclease</keyword>
<keyword evidence="1" id="KW-1133">Transmembrane helix</keyword>
<dbReference type="KEGG" id="mhos:CXR34_07500"/>
<evidence type="ECO:0000313" key="4">
    <source>
        <dbReference type="Proteomes" id="UP000233276"/>
    </source>
</evidence>
<gene>
    <name evidence="3" type="ORF">CXR34_07500</name>
</gene>